<evidence type="ECO:0000313" key="2">
    <source>
        <dbReference type="Proteomes" id="UP000565441"/>
    </source>
</evidence>
<dbReference type="AlphaFoldDB" id="A0A8H5H0J9"/>
<dbReference type="Proteomes" id="UP000565441">
    <property type="component" value="Unassembled WGS sequence"/>
</dbReference>
<evidence type="ECO:0000313" key="1">
    <source>
        <dbReference type="EMBL" id="KAF5374472.1"/>
    </source>
</evidence>
<dbReference type="OrthoDB" id="3113721at2759"/>
<name>A0A8H5H0J9_9AGAR</name>
<sequence length="98" mass="11157">MVNAEMSMRGSDWKGVESSDGLDPFLKHLNQDTVSYLRSGNSFNKLKLRVSMEHRHYVYTNTIVACPSQLQDYNKRALETIKSRHDPTVTTIAQGVLK</sequence>
<organism evidence="1 2">
    <name type="scientific">Tricholomella constricta</name>
    <dbReference type="NCBI Taxonomy" id="117010"/>
    <lineage>
        <taxon>Eukaryota</taxon>
        <taxon>Fungi</taxon>
        <taxon>Dikarya</taxon>
        <taxon>Basidiomycota</taxon>
        <taxon>Agaricomycotina</taxon>
        <taxon>Agaricomycetes</taxon>
        <taxon>Agaricomycetidae</taxon>
        <taxon>Agaricales</taxon>
        <taxon>Tricholomatineae</taxon>
        <taxon>Lyophyllaceae</taxon>
        <taxon>Tricholomella</taxon>
    </lineage>
</organism>
<gene>
    <name evidence="1" type="ORF">D9615_009025</name>
</gene>
<protein>
    <submittedName>
        <fullName evidence="1">Uncharacterized protein</fullName>
    </submittedName>
</protein>
<keyword evidence="2" id="KW-1185">Reference proteome</keyword>
<dbReference type="EMBL" id="JAACJP010000036">
    <property type="protein sequence ID" value="KAF5374472.1"/>
    <property type="molecule type" value="Genomic_DNA"/>
</dbReference>
<proteinExistence type="predicted"/>
<accession>A0A8H5H0J9</accession>
<reference evidence="1 2" key="1">
    <citation type="journal article" date="2020" name="ISME J.">
        <title>Uncovering the hidden diversity of litter-decomposition mechanisms in mushroom-forming fungi.</title>
        <authorList>
            <person name="Floudas D."/>
            <person name="Bentzer J."/>
            <person name="Ahren D."/>
            <person name="Johansson T."/>
            <person name="Persson P."/>
            <person name="Tunlid A."/>
        </authorList>
    </citation>
    <scope>NUCLEOTIDE SEQUENCE [LARGE SCALE GENOMIC DNA]</scope>
    <source>
        <strain evidence="1 2">CBS 661.87</strain>
    </source>
</reference>
<comment type="caution">
    <text evidence="1">The sequence shown here is derived from an EMBL/GenBank/DDBJ whole genome shotgun (WGS) entry which is preliminary data.</text>
</comment>